<comment type="caution">
    <text evidence="1">The sequence shown here is derived from an EMBL/GenBank/DDBJ whole genome shotgun (WGS) entry which is preliminary data.</text>
</comment>
<proteinExistence type="predicted"/>
<gene>
    <name evidence="1" type="ORF">N7492_008250</name>
</gene>
<name>A0A9W9HRC6_9EURO</name>
<sequence>MTAYVSLEAFQALIRNLEDDSSHKNLVNALANAILSYHFLLSNSFASTAATRIQLIHYVVVEAKRKDDDLGTAVEQLVIDLEQAETESGRRWRIIFDGLDVLFYEYHANLPAGHRLIPAGPPSQPSRSVFHMRDDSLAVDEMMDHMRQRETPGPR</sequence>
<reference evidence="1" key="1">
    <citation type="submission" date="2022-11" db="EMBL/GenBank/DDBJ databases">
        <authorList>
            <person name="Petersen C."/>
        </authorList>
    </citation>
    <scope>NUCLEOTIDE SEQUENCE</scope>
    <source>
        <strain evidence="1">IBT 21917</strain>
    </source>
</reference>
<evidence type="ECO:0000313" key="2">
    <source>
        <dbReference type="Proteomes" id="UP001146351"/>
    </source>
</evidence>
<organism evidence="1 2">
    <name type="scientific">Penicillium capsulatum</name>
    <dbReference type="NCBI Taxonomy" id="69766"/>
    <lineage>
        <taxon>Eukaryota</taxon>
        <taxon>Fungi</taxon>
        <taxon>Dikarya</taxon>
        <taxon>Ascomycota</taxon>
        <taxon>Pezizomycotina</taxon>
        <taxon>Eurotiomycetes</taxon>
        <taxon>Eurotiomycetidae</taxon>
        <taxon>Eurotiales</taxon>
        <taxon>Aspergillaceae</taxon>
        <taxon>Penicillium</taxon>
    </lineage>
</organism>
<dbReference type="EMBL" id="JAPQKO010000006">
    <property type="protein sequence ID" value="KAJ5155447.1"/>
    <property type="molecule type" value="Genomic_DNA"/>
</dbReference>
<reference evidence="1" key="2">
    <citation type="journal article" date="2023" name="IMA Fungus">
        <title>Comparative genomic study of the Penicillium genus elucidates a diverse pangenome and 15 lateral gene transfer events.</title>
        <authorList>
            <person name="Petersen C."/>
            <person name="Sorensen T."/>
            <person name="Nielsen M.R."/>
            <person name="Sondergaard T.E."/>
            <person name="Sorensen J.L."/>
            <person name="Fitzpatrick D.A."/>
            <person name="Frisvad J.C."/>
            <person name="Nielsen K.L."/>
        </authorList>
    </citation>
    <scope>NUCLEOTIDE SEQUENCE</scope>
    <source>
        <strain evidence="1">IBT 21917</strain>
    </source>
</reference>
<dbReference type="AlphaFoldDB" id="A0A9W9HRC6"/>
<evidence type="ECO:0000313" key="1">
    <source>
        <dbReference type="EMBL" id="KAJ5155447.1"/>
    </source>
</evidence>
<protein>
    <submittedName>
        <fullName evidence="1">Uncharacterized protein</fullName>
    </submittedName>
</protein>
<accession>A0A9W9HRC6</accession>
<dbReference type="Proteomes" id="UP001146351">
    <property type="component" value="Unassembled WGS sequence"/>
</dbReference>
<dbReference type="OrthoDB" id="4177946at2759"/>
<keyword evidence="2" id="KW-1185">Reference proteome</keyword>